<sequence>MGCFFACFRIRDGRRYPLPSSATTPSKTTDRLVRRNQLAALLLSEEHGSTCEAAVGEDTGARELKHEAKFLKACGVLLETPAEIRNESKKFFFQTHEEDEQLDTSSKKLQWDDQCDQISISTTSTPSDNLSDNKHGNCMSLAEQTVISCINNVHSAMFELQSTGLNIGSESVCLKVTEDGSQHEYILDSASKRISPPRSGRQMPPHVSKDSPFITPLKLTDGEETPGSLYPANMGNCGFIRHNQDQPQFAYPVRSHIMHASQLMGMSEDLHDSDESGELFKQQATHTDYADRRLELQHSPSCVSVGLGLSQSHRSPLTYSHFNSEVSVDTISRKAGSMPNVHCLDDPQSGDKQQTDSSPGSTTPMVASLSQWLKPSNLDGKNINGKSTSRERSSATKSPETDRPIIGMVAAHWTDEDASGISPKLWDGNGIPNSTNKYKEDQRVSWHATP</sequence>
<accession>A0A1D1Y649</accession>
<evidence type="ECO:0000256" key="1">
    <source>
        <dbReference type="SAM" id="MobiDB-lite"/>
    </source>
</evidence>
<keyword evidence="2" id="KW-0548">Nucleotidyltransferase</keyword>
<dbReference type="PANTHER" id="PTHR33318:SF7">
    <property type="entry name" value="PROTEIN JASON"/>
    <property type="match status" value="1"/>
</dbReference>
<feature type="region of interest" description="Disordered" evidence="1">
    <location>
        <begin position="193"/>
        <end position="215"/>
    </location>
</feature>
<feature type="non-terminal residue" evidence="2">
    <location>
        <position position="450"/>
    </location>
</feature>
<proteinExistence type="predicted"/>
<organism evidence="2">
    <name type="scientific">Anthurium amnicola</name>
    <dbReference type="NCBI Taxonomy" id="1678845"/>
    <lineage>
        <taxon>Eukaryota</taxon>
        <taxon>Viridiplantae</taxon>
        <taxon>Streptophyta</taxon>
        <taxon>Embryophyta</taxon>
        <taxon>Tracheophyta</taxon>
        <taxon>Spermatophyta</taxon>
        <taxon>Magnoliopsida</taxon>
        <taxon>Liliopsida</taxon>
        <taxon>Araceae</taxon>
        <taxon>Pothoideae</taxon>
        <taxon>Potheae</taxon>
        <taxon>Anthurium</taxon>
    </lineage>
</organism>
<feature type="compositionally biased region" description="Basic and acidic residues" evidence="1">
    <location>
        <begin position="388"/>
        <end position="403"/>
    </location>
</feature>
<name>A0A1D1Y649_9ARAE</name>
<evidence type="ECO:0000313" key="2">
    <source>
        <dbReference type="EMBL" id="JAT50119.1"/>
    </source>
</evidence>
<dbReference type="PANTHER" id="PTHR33318">
    <property type="entry name" value="ASPARTYL/GLUTAMYL-TRNA(ASN/GLN) AMIDOTRANSFERASE SUBUNIT"/>
    <property type="match status" value="1"/>
</dbReference>
<dbReference type="InterPro" id="IPR039300">
    <property type="entry name" value="JASON"/>
</dbReference>
<dbReference type="EMBL" id="GDJX01017817">
    <property type="protein sequence ID" value="JAT50119.1"/>
    <property type="molecule type" value="Transcribed_RNA"/>
</dbReference>
<feature type="compositionally biased region" description="Polar residues" evidence="1">
    <location>
        <begin position="350"/>
        <end position="374"/>
    </location>
</feature>
<keyword evidence="2" id="KW-0808">Transferase</keyword>
<protein>
    <submittedName>
        <fullName evidence="2">RNA-directed RNA polymerase</fullName>
    </submittedName>
</protein>
<dbReference type="GO" id="GO:0007142">
    <property type="term" value="P:male meiosis II"/>
    <property type="evidence" value="ECO:0007669"/>
    <property type="project" value="InterPro"/>
</dbReference>
<reference evidence="2" key="1">
    <citation type="submission" date="2015-07" db="EMBL/GenBank/DDBJ databases">
        <title>Transcriptome Assembly of Anthurium amnicola.</title>
        <authorList>
            <person name="Suzuki J."/>
        </authorList>
    </citation>
    <scope>NUCLEOTIDE SEQUENCE</scope>
</reference>
<gene>
    <name evidence="2" type="primary">RDRP_21</name>
    <name evidence="2" type="ORF">g.69701</name>
</gene>
<feature type="region of interest" description="Disordered" evidence="1">
    <location>
        <begin position="336"/>
        <end position="450"/>
    </location>
</feature>
<keyword evidence="2" id="KW-0696">RNA-directed RNA polymerase</keyword>
<dbReference type="AlphaFoldDB" id="A0A1D1Y649"/>
<dbReference type="GO" id="GO:0003968">
    <property type="term" value="F:RNA-directed RNA polymerase activity"/>
    <property type="evidence" value="ECO:0007669"/>
    <property type="project" value="UniProtKB-KW"/>
</dbReference>